<dbReference type="EMBL" id="CAJNOI010000062">
    <property type="protein sequence ID" value="CAF0975740.1"/>
    <property type="molecule type" value="Genomic_DNA"/>
</dbReference>
<keyword evidence="5" id="KW-1185">Reference proteome</keyword>
<dbReference type="Gene3D" id="3.40.47.10">
    <property type="match status" value="1"/>
</dbReference>
<dbReference type="InterPro" id="IPR020841">
    <property type="entry name" value="PKS_Beta-ketoAc_synthase_dom"/>
</dbReference>
<organism evidence="3 6">
    <name type="scientific">Adineta steineri</name>
    <dbReference type="NCBI Taxonomy" id="433720"/>
    <lineage>
        <taxon>Eukaryota</taxon>
        <taxon>Metazoa</taxon>
        <taxon>Spiralia</taxon>
        <taxon>Gnathifera</taxon>
        <taxon>Rotifera</taxon>
        <taxon>Eurotatoria</taxon>
        <taxon>Bdelloidea</taxon>
        <taxon>Adinetida</taxon>
        <taxon>Adinetidae</taxon>
        <taxon>Adineta</taxon>
    </lineage>
</organism>
<protein>
    <recommendedName>
        <fullName evidence="2">Ketosynthase family 3 (KS3) domain-containing protein</fullName>
    </recommendedName>
</protein>
<reference evidence="3" key="1">
    <citation type="submission" date="2021-02" db="EMBL/GenBank/DDBJ databases">
        <authorList>
            <person name="Nowell W R."/>
        </authorList>
    </citation>
    <scope>NUCLEOTIDE SEQUENCE</scope>
</reference>
<dbReference type="OrthoDB" id="329835at2759"/>
<dbReference type="InterPro" id="IPR050444">
    <property type="entry name" value="Polyketide_Synthase"/>
</dbReference>
<dbReference type="InterPro" id="IPR014031">
    <property type="entry name" value="Ketoacyl_synth_C"/>
</dbReference>
<evidence type="ECO:0000256" key="1">
    <source>
        <dbReference type="ARBA" id="ARBA00022679"/>
    </source>
</evidence>
<dbReference type="EMBL" id="CAJNOM010000534">
    <property type="protein sequence ID" value="CAF1489112.1"/>
    <property type="molecule type" value="Genomic_DNA"/>
</dbReference>
<dbReference type="InterPro" id="IPR016039">
    <property type="entry name" value="Thiolase-like"/>
</dbReference>
<dbReference type="PANTHER" id="PTHR45681">
    <property type="entry name" value="POLYKETIDE SYNTHASE 44-RELATED"/>
    <property type="match status" value="1"/>
</dbReference>
<dbReference type="PANTHER" id="PTHR45681:SF6">
    <property type="entry name" value="POLYKETIDE SYNTHASE 37"/>
    <property type="match status" value="1"/>
</dbReference>
<proteinExistence type="predicted"/>
<dbReference type="SUPFAM" id="SSF53901">
    <property type="entry name" value="Thiolase-like"/>
    <property type="match status" value="1"/>
</dbReference>
<dbReference type="SMART" id="SM00825">
    <property type="entry name" value="PKS_KS"/>
    <property type="match status" value="1"/>
</dbReference>
<dbReference type="Proteomes" id="UP000663877">
    <property type="component" value="Unassembled WGS sequence"/>
</dbReference>
<dbReference type="Pfam" id="PF02801">
    <property type="entry name" value="Ketoacyl-synt_C"/>
    <property type="match status" value="1"/>
</dbReference>
<evidence type="ECO:0000259" key="2">
    <source>
        <dbReference type="SMART" id="SM00825"/>
    </source>
</evidence>
<keyword evidence="1" id="KW-0808">Transferase</keyword>
<comment type="caution">
    <text evidence="3">The sequence shown here is derived from an EMBL/GenBank/DDBJ whole genome shotgun (WGS) entry which is preliminary data.</text>
</comment>
<gene>
    <name evidence="3" type="ORF">BJG266_LOCUS14586</name>
    <name evidence="4" type="ORF">QVE165_LOCUS42756</name>
</gene>
<evidence type="ECO:0000313" key="6">
    <source>
        <dbReference type="Proteomes" id="UP000663877"/>
    </source>
</evidence>
<sequence>MEPEHRSRFRGPNSFYSPENLLLNSITGAKSADGQSRSFSTDANGYAKVMENVMVIASIVFFGDAFSSHNGNEDKTNFVVPSAVGQIRLLTNIYSRINFDPQLIFCIEAHGTVTPVGDPIEANCSGQFFNQSSLGPPLLIDSAKSNLGYTEGTAGVASLIKFAMLSFVQPDRSHFLSSYQQLYCFIDLAKTANFFNVSLNNYFFEEQLVSQI</sequence>
<evidence type="ECO:0000313" key="4">
    <source>
        <dbReference type="EMBL" id="CAF1489112.1"/>
    </source>
</evidence>
<dbReference type="Proteomes" id="UP000663832">
    <property type="component" value="Unassembled WGS sequence"/>
</dbReference>
<name>A0A814F2S0_9BILA</name>
<accession>A0A814F2S0</accession>
<dbReference type="GO" id="GO:0016746">
    <property type="term" value="F:acyltransferase activity"/>
    <property type="evidence" value="ECO:0007669"/>
    <property type="project" value="InterPro"/>
</dbReference>
<dbReference type="AlphaFoldDB" id="A0A814F2S0"/>
<evidence type="ECO:0000313" key="3">
    <source>
        <dbReference type="EMBL" id="CAF0975740.1"/>
    </source>
</evidence>
<feature type="domain" description="Ketosynthase family 3 (KS3)" evidence="2">
    <location>
        <begin position="9"/>
        <end position="184"/>
    </location>
</feature>
<evidence type="ECO:0000313" key="5">
    <source>
        <dbReference type="Proteomes" id="UP000663832"/>
    </source>
</evidence>